<dbReference type="PANTHER" id="PTHR33398:SF1">
    <property type="entry name" value="SMALL RIBOSOMAL SUBUNIT PROTEIN BS20C"/>
    <property type="match status" value="1"/>
</dbReference>
<keyword evidence="4" id="KW-0689">Ribosomal protein</keyword>
<keyword evidence="2" id="KW-0699">rRNA-binding</keyword>
<sequence length="146" mass="16637">MGHGQGLRWRWPCRRGRSASSDPVGGVRSGLRRRPWPNFFYIGKTLACWNWEMQNNAMIEAPIAMKNFMKVFKELDVLKKKVDAKAEEILSVEKLISEAYSAIDKAVKSGTLHKNTGAHRKSRLARRKKSVEIHHAWYTPTSTATA</sequence>
<reference evidence="6 7" key="1">
    <citation type="journal article" date="2022" name="Nat. Plants">
        <title>Genomes of leafy and leafless Platanthera orchids illuminate the evolution of mycoheterotrophy.</title>
        <authorList>
            <person name="Li M.H."/>
            <person name="Liu K.W."/>
            <person name="Li Z."/>
            <person name="Lu H.C."/>
            <person name="Ye Q.L."/>
            <person name="Zhang D."/>
            <person name="Wang J.Y."/>
            <person name="Li Y.F."/>
            <person name="Zhong Z.M."/>
            <person name="Liu X."/>
            <person name="Yu X."/>
            <person name="Liu D.K."/>
            <person name="Tu X.D."/>
            <person name="Liu B."/>
            <person name="Hao Y."/>
            <person name="Liao X.Y."/>
            <person name="Jiang Y.T."/>
            <person name="Sun W.H."/>
            <person name="Chen J."/>
            <person name="Chen Y.Q."/>
            <person name="Ai Y."/>
            <person name="Zhai J.W."/>
            <person name="Wu S.S."/>
            <person name="Zhou Z."/>
            <person name="Hsiao Y.Y."/>
            <person name="Wu W.L."/>
            <person name="Chen Y.Y."/>
            <person name="Lin Y.F."/>
            <person name="Hsu J.L."/>
            <person name="Li C.Y."/>
            <person name="Wang Z.W."/>
            <person name="Zhao X."/>
            <person name="Zhong W.Y."/>
            <person name="Ma X.K."/>
            <person name="Ma L."/>
            <person name="Huang J."/>
            <person name="Chen G.Z."/>
            <person name="Huang M.Z."/>
            <person name="Huang L."/>
            <person name="Peng D.H."/>
            <person name="Luo Y.B."/>
            <person name="Zou S.Q."/>
            <person name="Chen S.P."/>
            <person name="Lan S."/>
            <person name="Tsai W.C."/>
            <person name="Van de Peer Y."/>
            <person name="Liu Z.J."/>
        </authorList>
    </citation>
    <scope>NUCLEOTIDE SEQUENCE [LARGE SCALE GENOMIC DNA]</scope>
    <source>
        <strain evidence="6">Lor288</strain>
    </source>
</reference>
<dbReference type="PANTHER" id="PTHR33398">
    <property type="entry name" value="30S RIBOSOMAL PROTEIN S20"/>
    <property type="match status" value="1"/>
</dbReference>
<accession>A0ABR2M5K1</accession>
<name>A0ABR2M5K1_9ASPA</name>
<organism evidence="6 7">
    <name type="scientific">Platanthera guangdongensis</name>
    <dbReference type="NCBI Taxonomy" id="2320717"/>
    <lineage>
        <taxon>Eukaryota</taxon>
        <taxon>Viridiplantae</taxon>
        <taxon>Streptophyta</taxon>
        <taxon>Embryophyta</taxon>
        <taxon>Tracheophyta</taxon>
        <taxon>Spermatophyta</taxon>
        <taxon>Magnoliopsida</taxon>
        <taxon>Liliopsida</taxon>
        <taxon>Asparagales</taxon>
        <taxon>Orchidaceae</taxon>
        <taxon>Orchidoideae</taxon>
        <taxon>Orchideae</taxon>
        <taxon>Orchidinae</taxon>
        <taxon>Platanthera</taxon>
    </lineage>
</organism>
<dbReference type="InterPro" id="IPR002583">
    <property type="entry name" value="Ribosomal_bS20"/>
</dbReference>
<evidence type="ECO:0000256" key="1">
    <source>
        <dbReference type="ARBA" id="ARBA00007634"/>
    </source>
</evidence>
<dbReference type="Proteomes" id="UP001412067">
    <property type="component" value="Unassembled WGS sequence"/>
</dbReference>
<evidence type="ECO:0008006" key="8">
    <source>
        <dbReference type="Google" id="ProtNLM"/>
    </source>
</evidence>
<dbReference type="SUPFAM" id="SSF46992">
    <property type="entry name" value="Ribosomal protein S20"/>
    <property type="match status" value="1"/>
</dbReference>
<dbReference type="NCBIfam" id="TIGR00029">
    <property type="entry name" value="S20"/>
    <property type="match status" value="1"/>
</dbReference>
<dbReference type="EMBL" id="JBBWWR010000011">
    <property type="protein sequence ID" value="KAK8959417.1"/>
    <property type="molecule type" value="Genomic_DNA"/>
</dbReference>
<evidence type="ECO:0000256" key="2">
    <source>
        <dbReference type="ARBA" id="ARBA00022730"/>
    </source>
</evidence>
<comment type="caution">
    <text evidence="6">The sequence shown here is derived from an EMBL/GenBank/DDBJ whole genome shotgun (WGS) entry which is preliminary data.</text>
</comment>
<keyword evidence="3" id="KW-0694">RNA-binding</keyword>
<dbReference type="Pfam" id="PF01649">
    <property type="entry name" value="Ribosomal_S20p"/>
    <property type="match status" value="1"/>
</dbReference>
<protein>
    <recommendedName>
        <fullName evidence="8">Ribosomal protein S20</fullName>
    </recommendedName>
</protein>
<evidence type="ECO:0000256" key="5">
    <source>
        <dbReference type="ARBA" id="ARBA00023274"/>
    </source>
</evidence>
<gene>
    <name evidence="6" type="ORF">KSP40_PGU015414</name>
</gene>
<comment type="similarity">
    <text evidence="1">Belongs to the bacterial ribosomal protein bS20 family.</text>
</comment>
<evidence type="ECO:0000256" key="4">
    <source>
        <dbReference type="ARBA" id="ARBA00022980"/>
    </source>
</evidence>
<dbReference type="Gene3D" id="1.20.58.110">
    <property type="entry name" value="Ribosomal protein S20"/>
    <property type="match status" value="1"/>
</dbReference>
<evidence type="ECO:0000313" key="6">
    <source>
        <dbReference type="EMBL" id="KAK8959417.1"/>
    </source>
</evidence>
<keyword evidence="7" id="KW-1185">Reference proteome</keyword>
<keyword evidence="5" id="KW-0687">Ribonucleoprotein</keyword>
<dbReference type="InterPro" id="IPR036510">
    <property type="entry name" value="Ribosomal_bS20_sf"/>
</dbReference>
<evidence type="ECO:0000313" key="7">
    <source>
        <dbReference type="Proteomes" id="UP001412067"/>
    </source>
</evidence>
<proteinExistence type="inferred from homology"/>
<evidence type="ECO:0000256" key="3">
    <source>
        <dbReference type="ARBA" id="ARBA00022884"/>
    </source>
</evidence>